<evidence type="ECO:0000313" key="1">
    <source>
        <dbReference type="EMBL" id="KAL2526750.1"/>
    </source>
</evidence>
<dbReference type="AlphaFoldDB" id="A0ABD1UP26"/>
<reference evidence="2" key="1">
    <citation type="submission" date="2024-07" db="EMBL/GenBank/DDBJ databases">
        <title>Two chromosome-level genome assemblies of Korean endemic species Abeliophyllum distichum and Forsythia ovata (Oleaceae).</title>
        <authorList>
            <person name="Jang H."/>
        </authorList>
    </citation>
    <scope>NUCLEOTIDE SEQUENCE [LARGE SCALE GENOMIC DNA]</scope>
</reference>
<evidence type="ECO:0000313" key="2">
    <source>
        <dbReference type="Proteomes" id="UP001604336"/>
    </source>
</evidence>
<accession>A0ABD1UP26</accession>
<comment type="caution">
    <text evidence="1">The sequence shown here is derived from an EMBL/GenBank/DDBJ whole genome shotgun (WGS) entry which is preliminary data.</text>
</comment>
<proteinExistence type="predicted"/>
<dbReference type="EMBL" id="JBFOLK010000003">
    <property type="protein sequence ID" value="KAL2526750.1"/>
    <property type="molecule type" value="Genomic_DNA"/>
</dbReference>
<gene>
    <name evidence="1" type="ORF">Adt_11804</name>
</gene>
<organism evidence="1 2">
    <name type="scientific">Abeliophyllum distichum</name>
    <dbReference type="NCBI Taxonomy" id="126358"/>
    <lineage>
        <taxon>Eukaryota</taxon>
        <taxon>Viridiplantae</taxon>
        <taxon>Streptophyta</taxon>
        <taxon>Embryophyta</taxon>
        <taxon>Tracheophyta</taxon>
        <taxon>Spermatophyta</taxon>
        <taxon>Magnoliopsida</taxon>
        <taxon>eudicotyledons</taxon>
        <taxon>Gunneridae</taxon>
        <taxon>Pentapetalae</taxon>
        <taxon>asterids</taxon>
        <taxon>lamiids</taxon>
        <taxon>Lamiales</taxon>
        <taxon>Oleaceae</taxon>
        <taxon>Forsythieae</taxon>
        <taxon>Abeliophyllum</taxon>
    </lineage>
</organism>
<sequence length="129" mass="14297">MLSQTPFQPLSEKVLSGTAEQPLQEVQPDTVHTVVTWNGLGQMLVDDRSAVNILFGSAFDQMDVDHELTAISELLFSFTGDSLIPRGRITLAVDFGEPSCHLKKFMEFLIVDTRSADHGVLRRPALKDL</sequence>
<protein>
    <submittedName>
        <fullName evidence="1">Uncharacterized protein</fullName>
    </submittedName>
</protein>
<dbReference type="Proteomes" id="UP001604336">
    <property type="component" value="Unassembled WGS sequence"/>
</dbReference>
<keyword evidence="2" id="KW-1185">Reference proteome</keyword>
<name>A0ABD1UP26_9LAMI</name>